<evidence type="ECO:0000313" key="2">
    <source>
        <dbReference type="Proteomes" id="UP000316855"/>
    </source>
</evidence>
<dbReference type="EMBL" id="CP036343">
    <property type="protein sequence ID" value="QDT90119.1"/>
    <property type="molecule type" value="Genomic_DNA"/>
</dbReference>
<accession>A0A517VAV7</accession>
<evidence type="ECO:0008006" key="3">
    <source>
        <dbReference type="Google" id="ProtNLM"/>
    </source>
</evidence>
<dbReference type="RefSeq" id="WP_145225852.1">
    <property type="nucleotide sequence ID" value="NZ_CP036343.1"/>
</dbReference>
<proteinExistence type="predicted"/>
<protein>
    <recommendedName>
        <fullName evidence="3">Nickel uptake substrate-specific transmembrane region</fullName>
    </recommendedName>
</protein>
<sequence length="95" mass="10070">MDGSPLAGANIIFQPQEGGASFALTDDNGNYKLLYNANTVGAIPGAHAVKISKEKNPEEPGQNLVPPRYNDQSTLTAEVKAGDANQIPFELTTKK</sequence>
<reference evidence="1 2" key="1">
    <citation type="submission" date="2019-02" db="EMBL/GenBank/DDBJ databases">
        <title>Deep-cultivation of Planctomycetes and their phenomic and genomic characterization uncovers novel biology.</title>
        <authorList>
            <person name="Wiegand S."/>
            <person name="Jogler M."/>
            <person name="Boedeker C."/>
            <person name="Pinto D."/>
            <person name="Vollmers J."/>
            <person name="Rivas-Marin E."/>
            <person name="Kohn T."/>
            <person name="Peeters S.H."/>
            <person name="Heuer A."/>
            <person name="Rast P."/>
            <person name="Oberbeckmann S."/>
            <person name="Bunk B."/>
            <person name="Jeske O."/>
            <person name="Meyerdierks A."/>
            <person name="Storesund J.E."/>
            <person name="Kallscheuer N."/>
            <person name="Luecker S."/>
            <person name="Lage O.M."/>
            <person name="Pohl T."/>
            <person name="Merkel B.J."/>
            <person name="Hornburger P."/>
            <person name="Mueller R.-W."/>
            <person name="Bruemmer F."/>
            <person name="Labrenz M."/>
            <person name="Spormann A.M."/>
            <person name="Op den Camp H."/>
            <person name="Overmann J."/>
            <person name="Amann R."/>
            <person name="Jetten M.S.M."/>
            <person name="Mascher T."/>
            <person name="Medema M.H."/>
            <person name="Devos D.P."/>
            <person name="Kaster A.-K."/>
            <person name="Ovreas L."/>
            <person name="Rohde M."/>
            <person name="Galperin M.Y."/>
            <person name="Jogler C."/>
        </authorList>
    </citation>
    <scope>NUCLEOTIDE SEQUENCE [LARGE SCALE GENOMIC DNA]</scope>
    <source>
        <strain evidence="1 2">Pan161</strain>
    </source>
</reference>
<keyword evidence="2" id="KW-1185">Reference proteome</keyword>
<evidence type="ECO:0000313" key="1">
    <source>
        <dbReference type="EMBL" id="QDT90119.1"/>
    </source>
</evidence>
<dbReference type="OrthoDB" id="289014at2"/>
<dbReference type="AlphaFoldDB" id="A0A517VAV7"/>
<organism evidence="1 2">
    <name type="scientific">Gimesia algae</name>
    <dbReference type="NCBI Taxonomy" id="2527971"/>
    <lineage>
        <taxon>Bacteria</taxon>
        <taxon>Pseudomonadati</taxon>
        <taxon>Planctomycetota</taxon>
        <taxon>Planctomycetia</taxon>
        <taxon>Planctomycetales</taxon>
        <taxon>Planctomycetaceae</taxon>
        <taxon>Gimesia</taxon>
    </lineage>
</organism>
<dbReference type="Proteomes" id="UP000316855">
    <property type="component" value="Chromosome"/>
</dbReference>
<gene>
    <name evidence="1" type="ORF">Pan161_17640</name>
</gene>
<dbReference type="KEGG" id="gax:Pan161_17640"/>
<name>A0A517VAV7_9PLAN</name>